<keyword evidence="9" id="KW-0319">Glycerol metabolism</keyword>
<keyword evidence="7 17" id="KW-0808">Transferase</keyword>
<evidence type="ECO:0000256" key="3">
    <source>
        <dbReference type="ARBA" id="ARBA00005189"/>
    </source>
</evidence>
<dbReference type="GO" id="GO:0006071">
    <property type="term" value="P:glycerol metabolic process"/>
    <property type="evidence" value="ECO:0007669"/>
    <property type="project" value="UniProtKB-UniRule"/>
</dbReference>
<keyword evidence="18" id="KW-1185">Reference proteome</keyword>
<dbReference type="Proteomes" id="UP000183365">
    <property type="component" value="Unassembled WGS sequence"/>
</dbReference>
<dbReference type="EMBL" id="FQNF01000060">
    <property type="protein sequence ID" value="SGZ40691.1"/>
    <property type="molecule type" value="Genomic_DNA"/>
</dbReference>
<evidence type="ECO:0000256" key="16">
    <source>
        <dbReference type="RuleBase" id="RU367023"/>
    </source>
</evidence>
<evidence type="ECO:0000256" key="14">
    <source>
        <dbReference type="ARBA" id="ARBA00023315"/>
    </source>
</evidence>
<comment type="caution">
    <text evidence="16">Lacks conserved residue(s) required for the propagation of feature annotation.</text>
</comment>
<dbReference type="GO" id="GO:0032541">
    <property type="term" value="C:cortical endoplasmic reticulum"/>
    <property type="evidence" value="ECO:0007669"/>
    <property type="project" value="EnsemblFungi"/>
</dbReference>
<evidence type="ECO:0000256" key="8">
    <source>
        <dbReference type="ARBA" id="ARBA00022692"/>
    </source>
</evidence>
<dbReference type="GO" id="GO:0005811">
    <property type="term" value="C:lipid droplet"/>
    <property type="evidence" value="ECO:0007669"/>
    <property type="project" value="EnsemblFungi"/>
</dbReference>
<evidence type="ECO:0000313" key="17">
    <source>
        <dbReference type="EMBL" id="SGZ40691.1"/>
    </source>
</evidence>
<evidence type="ECO:0000256" key="4">
    <source>
        <dbReference type="ARBA" id="ARBA00005420"/>
    </source>
</evidence>
<dbReference type="PANTHER" id="PTHR12317">
    <property type="entry name" value="DIACYLGLYCEROL O-ACYLTRANSFERASE"/>
    <property type="match status" value="1"/>
</dbReference>
<keyword evidence="10 16" id="KW-0256">Endoplasmic reticulum</keyword>
<comment type="subcellular location">
    <subcellularLocation>
        <location evidence="1 16">Endoplasmic reticulum membrane</location>
        <topology evidence="1 16">Multi-pass membrane protein</topology>
    </subcellularLocation>
</comment>
<dbReference type="CDD" id="cd07987">
    <property type="entry name" value="LPLAT_MGAT-like"/>
    <property type="match status" value="1"/>
</dbReference>
<dbReference type="GO" id="GO:0006672">
    <property type="term" value="P:ceramide metabolic process"/>
    <property type="evidence" value="ECO:0007669"/>
    <property type="project" value="EnsemblFungi"/>
</dbReference>
<dbReference type="EC" id="2.3.1.20" evidence="5 16"/>
<evidence type="ECO:0000256" key="13">
    <source>
        <dbReference type="ARBA" id="ARBA00023136"/>
    </source>
</evidence>
<keyword evidence="8 16" id="KW-0812">Transmembrane</keyword>
<gene>
    <name evidence="17" type="ORF">HGUI_02891</name>
</gene>
<dbReference type="GO" id="GO:0140042">
    <property type="term" value="P:lipid droplet formation"/>
    <property type="evidence" value="ECO:0007669"/>
    <property type="project" value="EnsemblFungi"/>
</dbReference>
<evidence type="ECO:0000256" key="2">
    <source>
        <dbReference type="ARBA" id="ARBA00004771"/>
    </source>
</evidence>
<keyword evidence="12 16" id="KW-0443">Lipid metabolism</keyword>
<feature type="transmembrane region" description="Helical" evidence="16">
    <location>
        <begin position="46"/>
        <end position="71"/>
    </location>
</feature>
<keyword evidence="11 16" id="KW-1133">Transmembrane helix</keyword>
<evidence type="ECO:0000256" key="7">
    <source>
        <dbReference type="ARBA" id="ARBA00022679"/>
    </source>
</evidence>
<evidence type="ECO:0000256" key="10">
    <source>
        <dbReference type="ARBA" id="ARBA00022824"/>
    </source>
</evidence>
<dbReference type="GO" id="GO:0004144">
    <property type="term" value="F:diacylglycerol O-acyltransferase activity"/>
    <property type="evidence" value="ECO:0007669"/>
    <property type="project" value="UniProtKB-UniRule"/>
</dbReference>
<dbReference type="AlphaFoldDB" id="A0A1L0B6J3"/>
<comment type="function">
    <text evidence="16">Catalyzes the terminal and only committed step in triacylglycerol synthesis by using diacylglycerol and fatty acyl CoA as substrates.</text>
</comment>
<organism evidence="17 18">
    <name type="scientific">Hanseniaspora guilliermondii</name>
    <dbReference type="NCBI Taxonomy" id="56406"/>
    <lineage>
        <taxon>Eukaryota</taxon>
        <taxon>Fungi</taxon>
        <taxon>Dikarya</taxon>
        <taxon>Ascomycota</taxon>
        <taxon>Saccharomycotina</taxon>
        <taxon>Saccharomycetes</taxon>
        <taxon>Saccharomycodales</taxon>
        <taxon>Saccharomycodaceae</taxon>
        <taxon>Hanseniaspora</taxon>
    </lineage>
</organism>
<comment type="catalytic activity">
    <reaction evidence="15 16">
        <text>an acyl-CoA + a 1,2-diacyl-sn-glycerol = a triacyl-sn-glycerol + CoA</text>
        <dbReference type="Rhea" id="RHEA:10868"/>
        <dbReference type="ChEBI" id="CHEBI:17815"/>
        <dbReference type="ChEBI" id="CHEBI:57287"/>
        <dbReference type="ChEBI" id="CHEBI:58342"/>
        <dbReference type="ChEBI" id="CHEBI:64615"/>
        <dbReference type="EC" id="2.3.1.20"/>
    </reaction>
</comment>
<protein>
    <recommendedName>
        <fullName evidence="5 16">Diacylglycerol O-acyltransferase</fullName>
        <ecNumber evidence="5 16">2.3.1.20</ecNumber>
    </recommendedName>
</protein>
<name>A0A1L0B6J3_9ASCO</name>
<reference evidence="18" key="1">
    <citation type="submission" date="2016-11" db="EMBL/GenBank/DDBJ databases">
        <authorList>
            <person name="Guldener U."/>
        </authorList>
    </citation>
    <scope>NUCLEOTIDE SEQUENCE [LARGE SCALE GENOMIC DNA]</scope>
</reference>
<keyword evidence="14 16" id="KW-0012">Acyltransferase</keyword>
<accession>A0A1L0B6J3</accession>
<comment type="similarity">
    <text evidence="4 16">Belongs to the diacylglycerol acyltransferase family.</text>
</comment>
<comment type="pathway">
    <text evidence="2 16">Glycerolipid metabolism; triacylglycerol biosynthesis.</text>
</comment>
<dbReference type="VEuPathDB" id="FungiDB:HGUI_02891"/>
<dbReference type="PANTHER" id="PTHR12317:SF0">
    <property type="entry name" value="ACYLTRANSFERASE"/>
    <property type="match status" value="1"/>
</dbReference>
<dbReference type="Pfam" id="PF03982">
    <property type="entry name" value="DAGAT"/>
    <property type="match status" value="1"/>
</dbReference>
<keyword evidence="6 16" id="KW-0444">Lipid biosynthesis</keyword>
<dbReference type="InterPro" id="IPR007130">
    <property type="entry name" value="DAGAT"/>
</dbReference>
<dbReference type="GO" id="GO:0035356">
    <property type="term" value="P:intracellular triglyceride homeostasis"/>
    <property type="evidence" value="ECO:0007669"/>
    <property type="project" value="EnsemblFungi"/>
</dbReference>
<evidence type="ECO:0000256" key="6">
    <source>
        <dbReference type="ARBA" id="ARBA00022516"/>
    </source>
</evidence>
<dbReference type="UniPathway" id="UPA00282"/>
<evidence type="ECO:0000256" key="15">
    <source>
        <dbReference type="ARBA" id="ARBA00048109"/>
    </source>
</evidence>
<dbReference type="GO" id="GO:0005789">
    <property type="term" value="C:endoplasmic reticulum membrane"/>
    <property type="evidence" value="ECO:0007669"/>
    <property type="project" value="UniProtKB-SubCell"/>
</dbReference>
<evidence type="ECO:0000256" key="12">
    <source>
        <dbReference type="ARBA" id="ARBA00023098"/>
    </source>
</evidence>
<comment type="pathway">
    <text evidence="3">Lipid metabolism.</text>
</comment>
<dbReference type="GO" id="GO:0097038">
    <property type="term" value="C:perinuclear endoplasmic reticulum"/>
    <property type="evidence" value="ECO:0007669"/>
    <property type="project" value="EnsemblFungi"/>
</dbReference>
<proteinExistence type="inferred from homology"/>
<evidence type="ECO:0000313" key="18">
    <source>
        <dbReference type="Proteomes" id="UP000183365"/>
    </source>
</evidence>
<dbReference type="OrthoDB" id="264532at2759"/>
<evidence type="ECO:0000256" key="1">
    <source>
        <dbReference type="ARBA" id="ARBA00004477"/>
    </source>
</evidence>
<evidence type="ECO:0000256" key="5">
    <source>
        <dbReference type="ARBA" id="ARBA00013244"/>
    </source>
</evidence>
<evidence type="ECO:0000256" key="9">
    <source>
        <dbReference type="ARBA" id="ARBA00022798"/>
    </source>
</evidence>
<sequence length="370" mass="42609">MAEEHLQQKHNNALQGLSKELLFYIERGFQNVAVISHISMMFISTIFSICLFGNPFLLFTVSIPYLVFYMFDRSPGNGMVMRFRYNWWKNLAIWKYYCDYFQISIVKSKDLEPTYRDINTKELYSADPVTYIFGYHPHGIAALASFGLSNNGCGFQKHFPGINMSLLTLTNNFQLPFYREYLLLSGLSSVSKKNILKLLANYTSVCLVPGGAKESLAVDFSGDKINLVLKNRKGFVKLAVANKKNGHRRTSLVPIFSFGENELYKVVNPKEGSFLRKLQLWLKNNIGFTIPIFFGRGIWNTDFGLMPYREKVTLCFGKPIEIDLSIFDDNTSEDEIVNHYHSLYIEELLKVFNDNKGKFNYSKKSINFVD</sequence>
<keyword evidence="13 16" id="KW-0472">Membrane</keyword>
<dbReference type="GO" id="GO:0019432">
    <property type="term" value="P:triglyceride biosynthetic process"/>
    <property type="evidence" value="ECO:0007669"/>
    <property type="project" value="UniProtKB-UniRule"/>
</dbReference>
<evidence type="ECO:0000256" key="11">
    <source>
        <dbReference type="ARBA" id="ARBA00022989"/>
    </source>
</evidence>